<dbReference type="Proteomes" id="UP000298138">
    <property type="component" value="Unassembled WGS sequence"/>
</dbReference>
<proteinExistence type="predicted"/>
<feature type="compositionally biased region" description="Basic residues" evidence="1">
    <location>
        <begin position="106"/>
        <end position="117"/>
    </location>
</feature>
<evidence type="ECO:0000256" key="1">
    <source>
        <dbReference type="SAM" id="MobiDB-lite"/>
    </source>
</evidence>
<name>A0A4S2MTJ6_9PEZI</name>
<accession>A0A4S2MTJ6</accession>
<sequence>MPTVDDEPHLSAPGLNHLNREQAYIIITATLPPLNTLQTLCPDEQKDNLNDLINKTLTASTETADPGALPRMQGRVGRRGGVLVGGREIPETEMEKAGETAITTPTRKRQRQKGKKRNREEEQEEQEDNDNYNYDSSSTRQTGSSTERRRLASDGKRVSVEMVGRVMIDVSDLIPSFLDTVATVEWLEEIVKVGDFGGSPLTDGVEAVAEWVECVVERLADVVGRGKDNVEEEWGRRVRGRKPTRRFIHAITLHGILLRLWKFDCGGAYASPGIHLTTETGREVFVAVVAAYLGMRKEDMGSIRRFGDGGTQHQERVDRDCAQRQE</sequence>
<protein>
    <recommendedName>
        <fullName evidence="2">Fungal-type protein kinase domain-containing protein</fullName>
    </recommendedName>
</protein>
<feature type="domain" description="Fungal-type protein kinase" evidence="2">
    <location>
        <begin position="238"/>
        <end position="302"/>
    </location>
</feature>
<keyword evidence="4" id="KW-1185">Reference proteome</keyword>
<dbReference type="Pfam" id="PF17667">
    <property type="entry name" value="Pkinase_fungal"/>
    <property type="match status" value="1"/>
</dbReference>
<dbReference type="InterPro" id="IPR040976">
    <property type="entry name" value="Pkinase_fungal"/>
</dbReference>
<reference evidence="3 4" key="1">
    <citation type="submission" date="2019-04" db="EMBL/GenBank/DDBJ databases">
        <title>Comparative genomics and transcriptomics to analyze fruiting body development in filamentous ascomycetes.</title>
        <authorList>
            <consortium name="DOE Joint Genome Institute"/>
            <person name="Lutkenhaus R."/>
            <person name="Traeger S."/>
            <person name="Breuer J."/>
            <person name="Kuo A."/>
            <person name="Lipzen A."/>
            <person name="Pangilinan J."/>
            <person name="Dilworth D."/>
            <person name="Sandor L."/>
            <person name="Poggeler S."/>
            <person name="Barry K."/>
            <person name="Grigoriev I.V."/>
            <person name="Nowrousian M."/>
        </authorList>
    </citation>
    <scope>NUCLEOTIDE SEQUENCE [LARGE SCALE GENOMIC DNA]</scope>
    <source>
        <strain evidence="3 4">CBS 389.68</strain>
    </source>
</reference>
<feature type="region of interest" description="Disordered" evidence="1">
    <location>
        <begin position="304"/>
        <end position="326"/>
    </location>
</feature>
<dbReference type="InParanoid" id="A0A4S2MTJ6"/>
<feature type="region of interest" description="Disordered" evidence="1">
    <location>
        <begin position="58"/>
        <end position="155"/>
    </location>
</feature>
<evidence type="ECO:0000259" key="2">
    <source>
        <dbReference type="Pfam" id="PF17667"/>
    </source>
</evidence>
<dbReference type="EMBL" id="ML220129">
    <property type="protein sequence ID" value="TGZ79828.1"/>
    <property type="molecule type" value="Genomic_DNA"/>
</dbReference>
<organism evidence="3 4">
    <name type="scientific">Ascodesmis nigricans</name>
    <dbReference type="NCBI Taxonomy" id="341454"/>
    <lineage>
        <taxon>Eukaryota</taxon>
        <taxon>Fungi</taxon>
        <taxon>Dikarya</taxon>
        <taxon>Ascomycota</taxon>
        <taxon>Pezizomycotina</taxon>
        <taxon>Pezizomycetes</taxon>
        <taxon>Pezizales</taxon>
        <taxon>Ascodesmidaceae</taxon>
        <taxon>Ascodesmis</taxon>
    </lineage>
</organism>
<evidence type="ECO:0000313" key="3">
    <source>
        <dbReference type="EMBL" id="TGZ79828.1"/>
    </source>
</evidence>
<feature type="compositionally biased region" description="Polar residues" evidence="1">
    <location>
        <begin position="131"/>
        <end position="145"/>
    </location>
</feature>
<feature type="compositionally biased region" description="Acidic residues" evidence="1">
    <location>
        <begin position="121"/>
        <end position="130"/>
    </location>
</feature>
<dbReference type="AlphaFoldDB" id="A0A4S2MTJ6"/>
<feature type="compositionally biased region" description="Basic and acidic residues" evidence="1">
    <location>
        <begin position="146"/>
        <end position="155"/>
    </location>
</feature>
<feature type="compositionally biased region" description="Basic and acidic residues" evidence="1">
    <location>
        <begin position="88"/>
        <end position="98"/>
    </location>
</feature>
<gene>
    <name evidence="3" type="ORF">EX30DRAFT_365080</name>
</gene>
<evidence type="ECO:0000313" key="4">
    <source>
        <dbReference type="Proteomes" id="UP000298138"/>
    </source>
</evidence>